<feature type="coiled-coil region" evidence="1">
    <location>
        <begin position="88"/>
        <end position="115"/>
    </location>
</feature>
<protein>
    <submittedName>
        <fullName evidence="2">Uncharacterized protein</fullName>
    </submittedName>
</protein>
<accession>A0A8S5TID3</accession>
<sequence length="117" mass="13907">MKYFKILRINYNDNLEAIYCKELETEEITNEDGTSRIFTKYKKIGYLYGGKVLEEEYEDLESKTIRAITEEDWKRELLKKVRGAEEGIEKRKKDIKENEKFKAELEAELAELEKAEA</sequence>
<proteinExistence type="predicted"/>
<reference evidence="2" key="1">
    <citation type="journal article" date="2021" name="Proc. Natl. Acad. Sci. U.S.A.">
        <title>A Catalog of Tens of Thousands of Viruses from Human Metagenomes Reveals Hidden Associations with Chronic Diseases.</title>
        <authorList>
            <person name="Tisza M.J."/>
            <person name="Buck C.B."/>
        </authorList>
    </citation>
    <scope>NUCLEOTIDE SEQUENCE</scope>
    <source>
        <strain evidence="2">CtMnh10</strain>
    </source>
</reference>
<keyword evidence="1" id="KW-0175">Coiled coil</keyword>
<organism evidence="2">
    <name type="scientific">Myoviridae sp. ctMnh10</name>
    <dbReference type="NCBI Taxonomy" id="2827682"/>
    <lineage>
        <taxon>Viruses</taxon>
        <taxon>Duplodnaviria</taxon>
        <taxon>Heunggongvirae</taxon>
        <taxon>Uroviricota</taxon>
        <taxon>Caudoviricetes</taxon>
    </lineage>
</organism>
<evidence type="ECO:0000256" key="1">
    <source>
        <dbReference type="SAM" id="Coils"/>
    </source>
</evidence>
<evidence type="ECO:0000313" key="2">
    <source>
        <dbReference type="EMBL" id="DAF62743.1"/>
    </source>
</evidence>
<name>A0A8S5TID3_9CAUD</name>
<dbReference type="EMBL" id="BK032827">
    <property type="protein sequence ID" value="DAF62743.1"/>
    <property type="molecule type" value="Genomic_DNA"/>
</dbReference>